<dbReference type="EMBL" id="BAAAEU010000028">
    <property type="protein sequence ID" value="GAA0724379.1"/>
    <property type="molecule type" value="Genomic_DNA"/>
</dbReference>
<dbReference type="RefSeq" id="WP_343794013.1">
    <property type="nucleotide sequence ID" value="NZ_BAAAEU010000028.1"/>
</dbReference>
<evidence type="ECO:0000313" key="3">
    <source>
        <dbReference type="Proteomes" id="UP001501523"/>
    </source>
</evidence>
<dbReference type="InterPro" id="IPR025495">
    <property type="entry name" value="DUF4386"/>
</dbReference>
<name>A0ABN1IZP3_9GAMM</name>
<comment type="caution">
    <text evidence="2">The sequence shown here is derived from an EMBL/GenBank/DDBJ whole genome shotgun (WGS) entry which is preliminary data.</text>
</comment>
<feature type="transmembrane region" description="Helical" evidence="1">
    <location>
        <begin position="63"/>
        <end position="90"/>
    </location>
</feature>
<keyword evidence="1" id="KW-0472">Membrane</keyword>
<organism evidence="2 3">
    <name type="scientific">Dokdonella soli</name>
    <dbReference type="NCBI Taxonomy" id="529810"/>
    <lineage>
        <taxon>Bacteria</taxon>
        <taxon>Pseudomonadati</taxon>
        <taxon>Pseudomonadota</taxon>
        <taxon>Gammaproteobacteria</taxon>
        <taxon>Lysobacterales</taxon>
        <taxon>Rhodanobacteraceae</taxon>
        <taxon>Dokdonella</taxon>
    </lineage>
</organism>
<dbReference type="Pfam" id="PF14329">
    <property type="entry name" value="DUF4386"/>
    <property type="match status" value="1"/>
</dbReference>
<feature type="transmembrane region" description="Helical" evidence="1">
    <location>
        <begin position="20"/>
        <end position="42"/>
    </location>
</feature>
<reference evidence="2 3" key="1">
    <citation type="journal article" date="2019" name="Int. J. Syst. Evol. Microbiol.">
        <title>The Global Catalogue of Microorganisms (GCM) 10K type strain sequencing project: providing services to taxonomists for standard genome sequencing and annotation.</title>
        <authorList>
            <consortium name="The Broad Institute Genomics Platform"/>
            <consortium name="The Broad Institute Genome Sequencing Center for Infectious Disease"/>
            <person name="Wu L."/>
            <person name="Ma J."/>
        </authorList>
    </citation>
    <scope>NUCLEOTIDE SEQUENCE [LARGE SCALE GENOMIC DNA]</scope>
    <source>
        <strain evidence="2 3">JCM 15421</strain>
    </source>
</reference>
<keyword evidence="3" id="KW-1185">Reference proteome</keyword>
<gene>
    <name evidence="2" type="ORF">GCM10009105_37150</name>
</gene>
<feature type="transmembrane region" description="Helical" evidence="1">
    <location>
        <begin position="182"/>
        <end position="203"/>
    </location>
</feature>
<evidence type="ECO:0000313" key="2">
    <source>
        <dbReference type="EMBL" id="GAA0724379.1"/>
    </source>
</evidence>
<evidence type="ECO:0008006" key="4">
    <source>
        <dbReference type="Google" id="ProtNLM"/>
    </source>
</evidence>
<sequence length="251" mass="26513">MSTIVHSPKVAGDIHAPRAWARVAGVCWLIAIAGGLFAEAFVRARLITHDSLTTIQNILANEAMYRLGLAAMVVGTATYLALTAIMYRLLAPVNRTVSLIAAFFSIAGCAIWMLTLVSDAAPLVFFAGVVGSLAPEAAQMQAPAFALLRLHPELLLLGMLCFGVQCLLMGCLIVRATFLPKLLGVILAVGGIGYLAAGFLHILAPPLAEQFGRYAFVPGEAGEALMGLWLTLVGVNARKWKLQSGLAEEAA</sequence>
<proteinExistence type="predicted"/>
<dbReference type="Proteomes" id="UP001501523">
    <property type="component" value="Unassembled WGS sequence"/>
</dbReference>
<keyword evidence="1" id="KW-1133">Transmembrane helix</keyword>
<keyword evidence="1" id="KW-0812">Transmembrane</keyword>
<protein>
    <recommendedName>
        <fullName evidence="4">DUF4386 domain-containing protein</fullName>
    </recommendedName>
</protein>
<feature type="transmembrane region" description="Helical" evidence="1">
    <location>
        <begin position="215"/>
        <end position="235"/>
    </location>
</feature>
<feature type="transmembrane region" description="Helical" evidence="1">
    <location>
        <begin position="154"/>
        <end position="175"/>
    </location>
</feature>
<accession>A0ABN1IZP3</accession>
<evidence type="ECO:0000256" key="1">
    <source>
        <dbReference type="SAM" id="Phobius"/>
    </source>
</evidence>
<feature type="transmembrane region" description="Helical" evidence="1">
    <location>
        <begin position="96"/>
        <end position="116"/>
    </location>
</feature>